<accession>A0ACB8VBN3</accession>
<dbReference type="EMBL" id="CM041553">
    <property type="protein sequence ID" value="KAI3352297.1"/>
    <property type="molecule type" value="Genomic_DNA"/>
</dbReference>
<sequence length="295" mass="33921">MFLSSTEDCSSPVIRDLRIVLLGKTESGKSATGNTILRKKAFTSEISPSSVTKTCQKQTCHSNERTVNVVDTPGVFDTSTTEVELGGEIETLSLPGPHVFLLVIRLDVRFTEEERNAVKWIKDNFGEEAFKYTLVLFTRGDELKEKSIETFFDQSSELKEFITDCTAGYAVFENTQMENRTQVADLFEKIDQIVQSNGRHYTRDMYEEAQRKKKSKQWWSKCGDYMNSDDKLCTRFLDMDRSNSLSLSRSLQFLACVSKFILISQSNMLFELQERNGCSLEKRNDEWNRGAQYRQ</sequence>
<name>A0ACB8VBN3_9TELE</name>
<keyword evidence="2" id="KW-1185">Reference proteome</keyword>
<evidence type="ECO:0000313" key="2">
    <source>
        <dbReference type="Proteomes" id="UP000831701"/>
    </source>
</evidence>
<organism evidence="1 2">
    <name type="scientific">Scortum barcoo</name>
    <name type="common">barcoo grunter</name>
    <dbReference type="NCBI Taxonomy" id="214431"/>
    <lineage>
        <taxon>Eukaryota</taxon>
        <taxon>Metazoa</taxon>
        <taxon>Chordata</taxon>
        <taxon>Craniata</taxon>
        <taxon>Vertebrata</taxon>
        <taxon>Euteleostomi</taxon>
        <taxon>Actinopterygii</taxon>
        <taxon>Neopterygii</taxon>
        <taxon>Teleostei</taxon>
        <taxon>Neoteleostei</taxon>
        <taxon>Acanthomorphata</taxon>
        <taxon>Eupercaria</taxon>
        <taxon>Centrarchiformes</taxon>
        <taxon>Terapontoidei</taxon>
        <taxon>Terapontidae</taxon>
        <taxon>Scortum</taxon>
    </lineage>
</organism>
<gene>
    <name evidence="1" type="ORF">L3Q82_005270</name>
</gene>
<proteinExistence type="predicted"/>
<reference evidence="1" key="1">
    <citation type="submission" date="2022-04" db="EMBL/GenBank/DDBJ databases">
        <title>Jade perch genome.</title>
        <authorList>
            <person name="Chao B."/>
        </authorList>
    </citation>
    <scope>NUCLEOTIDE SEQUENCE</scope>
    <source>
        <strain evidence="1">CB-2022</strain>
    </source>
</reference>
<comment type="caution">
    <text evidence="1">The sequence shown here is derived from an EMBL/GenBank/DDBJ whole genome shotgun (WGS) entry which is preliminary data.</text>
</comment>
<dbReference type="Proteomes" id="UP000831701">
    <property type="component" value="Chromosome 23"/>
</dbReference>
<protein>
    <submittedName>
        <fullName evidence="1">Uncharacterized protein</fullName>
    </submittedName>
</protein>
<evidence type="ECO:0000313" key="1">
    <source>
        <dbReference type="EMBL" id="KAI3352297.1"/>
    </source>
</evidence>